<proteinExistence type="predicted"/>
<evidence type="ECO:0000256" key="1">
    <source>
        <dbReference type="SAM" id="MobiDB-lite"/>
    </source>
</evidence>
<dbReference type="EMBL" id="PSSX01000001">
    <property type="protein sequence ID" value="PPI86175.1"/>
    <property type="molecule type" value="Genomic_DNA"/>
</dbReference>
<dbReference type="AlphaFoldDB" id="A0A2S5ZFJ8"/>
<protein>
    <submittedName>
        <fullName evidence="2">Uncharacterized protein</fullName>
    </submittedName>
</protein>
<comment type="caution">
    <text evidence="2">The sequence shown here is derived from an EMBL/GenBank/DDBJ whole genome shotgun (WGS) entry which is preliminary data.</text>
</comment>
<name>A0A2S5ZFJ8_9GAMM</name>
<feature type="compositionally biased region" description="Basic and acidic residues" evidence="1">
    <location>
        <begin position="112"/>
        <end position="124"/>
    </location>
</feature>
<sequence length="124" mass="13676">MSAPAPTHRDTDVTQFFEDLDGGVFIQKLARALSEVAGGVVDNNDKGSIDIKLNLKRIGQSYQVNIGHTLKYTVPTLRGKISEEDTTETPMHVNTGGRLSIFSENQNQLFTRRGEPETSPKSED</sequence>
<evidence type="ECO:0000313" key="3">
    <source>
        <dbReference type="Proteomes" id="UP000239917"/>
    </source>
</evidence>
<gene>
    <name evidence="2" type="ORF">KEHDKFFH_02320</name>
</gene>
<organism evidence="2 3">
    <name type="scientific">Marinobacter maroccanus</name>
    <dbReference type="NCBI Taxonomy" id="2055143"/>
    <lineage>
        <taxon>Bacteria</taxon>
        <taxon>Pseudomonadati</taxon>
        <taxon>Pseudomonadota</taxon>
        <taxon>Gammaproteobacteria</taxon>
        <taxon>Pseudomonadales</taxon>
        <taxon>Marinobacteraceae</taxon>
        <taxon>Marinobacter</taxon>
    </lineage>
</organism>
<evidence type="ECO:0000313" key="2">
    <source>
        <dbReference type="EMBL" id="PPI86175.1"/>
    </source>
</evidence>
<dbReference type="RefSeq" id="WP_104320413.1">
    <property type="nucleotide sequence ID" value="NZ_PSSX01000001.1"/>
</dbReference>
<feature type="region of interest" description="Disordered" evidence="1">
    <location>
        <begin position="104"/>
        <end position="124"/>
    </location>
</feature>
<reference evidence="2 3" key="1">
    <citation type="submission" date="2018-01" db="EMBL/GenBank/DDBJ databases">
        <title>Complete genome sequences of the type strains of Marinobacter flavimaris and Marinobacter maroccanus.</title>
        <authorList>
            <person name="Palau M."/>
            <person name="Boujida N."/>
            <person name="Manresa A."/>
            <person name="Minana-Galbis D."/>
        </authorList>
    </citation>
    <scope>NUCLEOTIDE SEQUENCE [LARGE SCALE GENOMIC DNA]</scope>
    <source>
        <strain evidence="2 3">N4</strain>
    </source>
</reference>
<dbReference type="OrthoDB" id="9156612at2"/>
<keyword evidence="3" id="KW-1185">Reference proteome</keyword>
<dbReference type="Proteomes" id="UP000239917">
    <property type="component" value="Unassembled WGS sequence"/>
</dbReference>
<accession>A0A2S5ZFJ8</accession>